<gene>
    <name evidence="7" type="ORF">B4U80_12136</name>
</gene>
<name>A0A443RXV2_9ACAR</name>
<dbReference type="InterPro" id="IPR009003">
    <property type="entry name" value="Peptidase_S1_PA"/>
</dbReference>
<keyword evidence="5" id="KW-0720">Serine protease</keyword>
<dbReference type="VEuPathDB" id="VectorBase:LDEU011854"/>
<keyword evidence="3 7" id="KW-0645">Protease</keyword>
<evidence type="ECO:0000256" key="3">
    <source>
        <dbReference type="ARBA" id="ARBA00022670"/>
    </source>
</evidence>
<proteinExistence type="predicted"/>
<evidence type="ECO:0000259" key="6">
    <source>
        <dbReference type="PROSITE" id="PS50240"/>
    </source>
</evidence>
<dbReference type="GO" id="GO:0005615">
    <property type="term" value="C:extracellular space"/>
    <property type="evidence" value="ECO:0007669"/>
    <property type="project" value="TreeGrafter"/>
</dbReference>
<comment type="caution">
    <text evidence="7">The sequence shown here is derived from an EMBL/GenBank/DDBJ whole genome shotgun (WGS) entry which is preliminary data.</text>
</comment>
<comment type="subcellular location">
    <subcellularLocation>
        <location evidence="1">Secreted</location>
    </subcellularLocation>
</comment>
<dbReference type="STRING" id="299467.A0A443RXV2"/>
<dbReference type="Gene3D" id="2.40.10.10">
    <property type="entry name" value="Trypsin-like serine proteases"/>
    <property type="match status" value="1"/>
</dbReference>
<dbReference type="GO" id="GO:0004252">
    <property type="term" value="F:serine-type endopeptidase activity"/>
    <property type="evidence" value="ECO:0007669"/>
    <property type="project" value="InterPro"/>
</dbReference>
<dbReference type="PANTHER" id="PTHR24264:SF65">
    <property type="entry name" value="SRCR DOMAIN-CONTAINING PROTEIN"/>
    <property type="match status" value="1"/>
</dbReference>
<dbReference type="Pfam" id="PF00089">
    <property type="entry name" value="Trypsin"/>
    <property type="match status" value="1"/>
</dbReference>
<evidence type="ECO:0000256" key="5">
    <source>
        <dbReference type="ARBA" id="ARBA00022825"/>
    </source>
</evidence>
<evidence type="ECO:0000256" key="4">
    <source>
        <dbReference type="ARBA" id="ARBA00022801"/>
    </source>
</evidence>
<dbReference type="OrthoDB" id="6514235at2759"/>
<evidence type="ECO:0000313" key="7">
    <source>
        <dbReference type="EMBL" id="RWS20186.1"/>
    </source>
</evidence>
<sequence>MWSKYKYKRWFQDCWWQERYARSSSMASVHNCWIFANTTHANRKFKYYVSAGSLIRSKGHLIGQQIEIEKIFYHPKWNPITLYADIMLLKLTNPFQYRASPHDNAEATAIGPICLPDINSREWNYRGETTKVSGFGLTQHKGNQSETLRFIHEKVVDDELCEKRFCQGRSKYIYDRHTMLCVGSLKNGISTCQ</sequence>
<evidence type="ECO:0000256" key="2">
    <source>
        <dbReference type="ARBA" id="ARBA00022525"/>
    </source>
</evidence>
<evidence type="ECO:0000313" key="8">
    <source>
        <dbReference type="Proteomes" id="UP000288716"/>
    </source>
</evidence>
<dbReference type="GO" id="GO:0006508">
    <property type="term" value="P:proteolysis"/>
    <property type="evidence" value="ECO:0007669"/>
    <property type="project" value="UniProtKB-KW"/>
</dbReference>
<keyword evidence="2" id="KW-0964">Secreted</keyword>
<dbReference type="PROSITE" id="PS50240">
    <property type="entry name" value="TRYPSIN_DOM"/>
    <property type="match status" value="1"/>
</dbReference>
<dbReference type="SUPFAM" id="SSF50494">
    <property type="entry name" value="Trypsin-like serine proteases"/>
    <property type="match status" value="1"/>
</dbReference>
<dbReference type="PANTHER" id="PTHR24264">
    <property type="entry name" value="TRYPSIN-RELATED"/>
    <property type="match status" value="1"/>
</dbReference>
<dbReference type="AlphaFoldDB" id="A0A443RXV2"/>
<protein>
    <submittedName>
        <fullName evidence="7">Transmembrane protease serine 3-like protein</fullName>
    </submittedName>
</protein>
<organism evidence="7 8">
    <name type="scientific">Leptotrombidium deliense</name>
    <dbReference type="NCBI Taxonomy" id="299467"/>
    <lineage>
        <taxon>Eukaryota</taxon>
        <taxon>Metazoa</taxon>
        <taxon>Ecdysozoa</taxon>
        <taxon>Arthropoda</taxon>
        <taxon>Chelicerata</taxon>
        <taxon>Arachnida</taxon>
        <taxon>Acari</taxon>
        <taxon>Acariformes</taxon>
        <taxon>Trombidiformes</taxon>
        <taxon>Prostigmata</taxon>
        <taxon>Anystina</taxon>
        <taxon>Parasitengona</taxon>
        <taxon>Trombiculoidea</taxon>
        <taxon>Trombiculidae</taxon>
        <taxon>Leptotrombidium</taxon>
    </lineage>
</organism>
<dbReference type="InterPro" id="IPR001254">
    <property type="entry name" value="Trypsin_dom"/>
</dbReference>
<dbReference type="InterPro" id="IPR043504">
    <property type="entry name" value="Peptidase_S1_PA_chymotrypsin"/>
</dbReference>
<accession>A0A443RXV2</accession>
<keyword evidence="8" id="KW-1185">Reference proteome</keyword>
<feature type="non-terminal residue" evidence="7">
    <location>
        <position position="193"/>
    </location>
</feature>
<dbReference type="EMBL" id="NCKV01019452">
    <property type="protein sequence ID" value="RWS20186.1"/>
    <property type="molecule type" value="Genomic_DNA"/>
</dbReference>
<reference evidence="7 8" key="1">
    <citation type="journal article" date="2018" name="Gigascience">
        <title>Genomes of trombidid mites reveal novel predicted allergens and laterally-transferred genes associated with secondary metabolism.</title>
        <authorList>
            <person name="Dong X."/>
            <person name="Chaisiri K."/>
            <person name="Xia D."/>
            <person name="Armstrong S.D."/>
            <person name="Fang Y."/>
            <person name="Donnelly M.J."/>
            <person name="Kadowaki T."/>
            <person name="McGarry J.W."/>
            <person name="Darby A.C."/>
            <person name="Makepeace B.L."/>
        </authorList>
    </citation>
    <scope>NUCLEOTIDE SEQUENCE [LARGE SCALE GENOMIC DNA]</scope>
    <source>
        <strain evidence="7">UoL-UT</strain>
    </source>
</reference>
<keyword evidence="7" id="KW-0472">Membrane</keyword>
<evidence type="ECO:0000256" key="1">
    <source>
        <dbReference type="ARBA" id="ARBA00004613"/>
    </source>
</evidence>
<dbReference type="SMART" id="SM00020">
    <property type="entry name" value="Tryp_SPc"/>
    <property type="match status" value="1"/>
</dbReference>
<feature type="domain" description="Peptidase S1" evidence="6">
    <location>
        <begin position="1"/>
        <end position="193"/>
    </location>
</feature>
<keyword evidence="4" id="KW-0378">Hydrolase</keyword>
<dbReference type="Proteomes" id="UP000288716">
    <property type="component" value="Unassembled WGS sequence"/>
</dbReference>
<dbReference type="InterPro" id="IPR050127">
    <property type="entry name" value="Serine_Proteases_S1"/>
</dbReference>
<keyword evidence="7" id="KW-0812">Transmembrane</keyword>